<dbReference type="InterPro" id="IPR016040">
    <property type="entry name" value="NAD(P)-bd_dom"/>
</dbReference>
<dbReference type="InterPro" id="IPR036291">
    <property type="entry name" value="NAD(P)-bd_dom_sf"/>
</dbReference>
<feature type="domain" description="NAD(P)-binding" evidence="1">
    <location>
        <begin position="10"/>
        <end position="177"/>
    </location>
</feature>
<dbReference type="Pfam" id="PF13460">
    <property type="entry name" value="NAD_binding_10"/>
    <property type="match status" value="1"/>
</dbReference>
<organism evidence="2 3">
    <name type="scientific">Mycena rosella</name>
    <name type="common">Pink bonnet</name>
    <name type="synonym">Agaricus rosellus</name>
    <dbReference type="NCBI Taxonomy" id="1033263"/>
    <lineage>
        <taxon>Eukaryota</taxon>
        <taxon>Fungi</taxon>
        <taxon>Dikarya</taxon>
        <taxon>Basidiomycota</taxon>
        <taxon>Agaricomycotina</taxon>
        <taxon>Agaricomycetes</taxon>
        <taxon>Agaricomycetidae</taxon>
        <taxon>Agaricales</taxon>
        <taxon>Marasmiineae</taxon>
        <taxon>Mycenaceae</taxon>
        <taxon>Mycena</taxon>
    </lineage>
</organism>
<keyword evidence="3" id="KW-1185">Reference proteome</keyword>
<protein>
    <recommendedName>
        <fullName evidence="1">NAD(P)-binding domain-containing protein</fullName>
    </recommendedName>
</protein>
<proteinExistence type="predicted"/>
<reference evidence="2" key="1">
    <citation type="submission" date="2023-03" db="EMBL/GenBank/DDBJ databases">
        <title>Massive genome expansion in bonnet fungi (Mycena s.s.) driven by repeated elements and novel gene families across ecological guilds.</title>
        <authorList>
            <consortium name="Lawrence Berkeley National Laboratory"/>
            <person name="Harder C.B."/>
            <person name="Miyauchi S."/>
            <person name="Viragh M."/>
            <person name="Kuo A."/>
            <person name="Thoen E."/>
            <person name="Andreopoulos B."/>
            <person name="Lu D."/>
            <person name="Skrede I."/>
            <person name="Drula E."/>
            <person name="Henrissat B."/>
            <person name="Morin E."/>
            <person name="Kohler A."/>
            <person name="Barry K."/>
            <person name="LaButti K."/>
            <person name="Morin E."/>
            <person name="Salamov A."/>
            <person name="Lipzen A."/>
            <person name="Mereny Z."/>
            <person name="Hegedus B."/>
            <person name="Baldrian P."/>
            <person name="Stursova M."/>
            <person name="Weitz H."/>
            <person name="Taylor A."/>
            <person name="Grigoriev I.V."/>
            <person name="Nagy L.G."/>
            <person name="Martin F."/>
            <person name="Kauserud H."/>
        </authorList>
    </citation>
    <scope>NUCLEOTIDE SEQUENCE</scope>
    <source>
        <strain evidence="2">CBHHK067</strain>
    </source>
</reference>
<evidence type="ECO:0000259" key="1">
    <source>
        <dbReference type="Pfam" id="PF13460"/>
    </source>
</evidence>
<dbReference type="PANTHER" id="PTHR15020">
    <property type="entry name" value="FLAVIN REDUCTASE-RELATED"/>
    <property type="match status" value="1"/>
</dbReference>
<evidence type="ECO:0000313" key="3">
    <source>
        <dbReference type="Proteomes" id="UP001221757"/>
    </source>
</evidence>
<name>A0AAD7CYS8_MYCRO</name>
<dbReference type="PANTHER" id="PTHR15020:SF50">
    <property type="entry name" value="UPF0659 PROTEIN YMR090W"/>
    <property type="match status" value="1"/>
</dbReference>
<dbReference type="Gene3D" id="3.40.50.720">
    <property type="entry name" value="NAD(P)-binding Rossmann-like Domain"/>
    <property type="match status" value="1"/>
</dbReference>
<dbReference type="AlphaFoldDB" id="A0AAD7CYS8"/>
<dbReference type="Proteomes" id="UP001221757">
    <property type="component" value="Unassembled WGS sequence"/>
</dbReference>
<accession>A0AAD7CYS8</accession>
<gene>
    <name evidence="2" type="ORF">B0H17DRAFT_1086319</name>
</gene>
<dbReference type="SUPFAM" id="SSF51735">
    <property type="entry name" value="NAD(P)-binding Rossmann-fold domains"/>
    <property type="match status" value="1"/>
</dbReference>
<dbReference type="EMBL" id="JARKIE010000183">
    <property type="protein sequence ID" value="KAJ7670275.1"/>
    <property type="molecule type" value="Genomic_DNA"/>
</dbReference>
<evidence type="ECO:0000313" key="2">
    <source>
        <dbReference type="EMBL" id="KAJ7670275.1"/>
    </source>
</evidence>
<comment type="caution">
    <text evidence="2">The sequence shown here is derived from an EMBL/GenBank/DDBJ whole genome shotgun (WGS) entry which is preliminary data.</text>
</comment>
<sequence>MAALNILTFGASRNIGYFSAVRLLEKGATVTFLLRSPAVFDEDKLIQGYVKSGNARLVKGDATNEVDTRRAWDAAGVVDAVIFSVGATQRSFHIFKGIVVEPYNVVTQCIMSILCTMPTYADAPQPRFIAISSIGLTPSAHAALPLLIKPVYSMLESPHRDKLGLERTLAHCAGWTWTDKEPTADIMGEEWMQRKGLPAPGALEQVLVIRPALLTDGKCVADQVAAKGKGKSYRASAEELGGYIVSRKDVAHFVVDALARWDEFGNKRVVNVGY</sequence>